<dbReference type="AlphaFoldDB" id="A0A8M1KHZ1"/>
<name>A0A8M1KHZ1_CLUHA</name>
<evidence type="ECO:0000313" key="1">
    <source>
        <dbReference type="Proteomes" id="UP000515152"/>
    </source>
</evidence>
<dbReference type="Proteomes" id="UP000515152">
    <property type="component" value="Chromosome 4"/>
</dbReference>
<keyword evidence="1" id="KW-1185">Reference proteome</keyword>
<protein>
    <submittedName>
        <fullName evidence="2">Uncharacterized protein LOC116220255 isoform X7</fullName>
    </submittedName>
</protein>
<reference evidence="2" key="1">
    <citation type="submission" date="2025-08" db="UniProtKB">
        <authorList>
            <consortium name="RefSeq"/>
        </authorList>
    </citation>
    <scope>IDENTIFICATION</scope>
</reference>
<proteinExistence type="predicted"/>
<dbReference type="GeneID" id="116220255"/>
<evidence type="ECO:0000313" key="2">
    <source>
        <dbReference type="RefSeq" id="XP_042563492.1"/>
    </source>
</evidence>
<accession>A0A8M1KHZ1</accession>
<gene>
    <name evidence="2" type="primary">LOC116220255</name>
</gene>
<organism evidence="1 2">
    <name type="scientific">Clupea harengus</name>
    <name type="common">Atlantic herring</name>
    <dbReference type="NCBI Taxonomy" id="7950"/>
    <lineage>
        <taxon>Eukaryota</taxon>
        <taxon>Metazoa</taxon>
        <taxon>Chordata</taxon>
        <taxon>Craniata</taxon>
        <taxon>Vertebrata</taxon>
        <taxon>Euteleostomi</taxon>
        <taxon>Actinopterygii</taxon>
        <taxon>Neopterygii</taxon>
        <taxon>Teleostei</taxon>
        <taxon>Clupei</taxon>
        <taxon>Clupeiformes</taxon>
        <taxon>Clupeoidei</taxon>
        <taxon>Clupeidae</taxon>
        <taxon>Clupea</taxon>
    </lineage>
</organism>
<sequence length="95" mass="10431">MPVNFAVAILKGSTSGDYISGRVTAVVSSPTRIQSLTVKAKGAVDHGPGRHVYPFTFQLPNKCVSYCINIKVQYKIKSASISERIVSFLLYEHKD</sequence>
<dbReference type="RefSeq" id="XP_042563492.1">
    <property type="nucleotide sequence ID" value="XM_042707558.1"/>
</dbReference>